<keyword evidence="2" id="KW-1185">Reference proteome</keyword>
<dbReference type="PANTHER" id="PTHR47027">
    <property type="entry name" value="REVERSE TRANSCRIPTASE DOMAIN-CONTAINING PROTEIN"/>
    <property type="match status" value="1"/>
</dbReference>
<gene>
    <name evidence="1" type="ORF">ANN_08334</name>
</gene>
<accession>A0ABQ8T299</accession>
<name>A0ABQ8T299_PERAM</name>
<organism evidence="1 2">
    <name type="scientific">Periplaneta americana</name>
    <name type="common">American cockroach</name>
    <name type="synonym">Blatta americana</name>
    <dbReference type="NCBI Taxonomy" id="6978"/>
    <lineage>
        <taxon>Eukaryota</taxon>
        <taxon>Metazoa</taxon>
        <taxon>Ecdysozoa</taxon>
        <taxon>Arthropoda</taxon>
        <taxon>Hexapoda</taxon>
        <taxon>Insecta</taxon>
        <taxon>Pterygota</taxon>
        <taxon>Neoptera</taxon>
        <taxon>Polyneoptera</taxon>
        <taxon>Dictyoptera</taxon>
        <taxon>Blattodea</taxon>
        <taxon>Blattoidea</taxon>
        <taxon>Blattidae</taxon>
        <taxon>Blattinae</taxon>
        <taxon>Periplaneta</taxon>
    </lineage>
</organism>
<dbReference type="Proteomes" id="UP001148838">
    <property type="component" value="Unassembled WGS sequence"/>
</dbReference>
<sequence length="364" mass="42861">MIMSRDQIIVRNGNINIGNLSFEEVEKFNFPGATVTNINDTREEIKRRINMGNAYYYSVEKLLSSSLLSKRLKTRIYKTVVLPVVLYGYETWTLILRQKQRLRVFENKKSSDRYHEQHIRYLTVYKPDWDDRSKEIIRVVLKLKKHTERLVGYINFIIGTHGQESNPVCECQELRDGQHTSEVLVIVMHAKSLEDKEQYAVHVVNTQFIISVSYNIIVNSLYKTDTENSMNLERVLLSALLYHTKSCWSGDHTIQCRHYIVEGEKENGQFQIGYLRCTLSSNMSCCQEVKRRIAMVKEAFNRKRNIICEPLEKELRKTIVKSFVLRVALFEKETWTLRRSEEKRLEALIWNVDMEKNGACEMEK</sequence>
<dbReference type="EMBL" id="JAJSOF020000017">
    <property type="protein sequence ID" value="KAJ4440196.1"/>
    <property type="molecule type" value="Genomic_DNA"/>
</dbReference>
<reference evidence="1 2" key="1">
    <citation type="journal article" date="2022" name="Allergy">
        <title>Genome assembly and annotation of Periplaneta americana reveal a comprehensive cockroach allergen profile.</title>
        <authorList>
            <person name="Wang L."/>
            <person name="Xiong Q."/>
            <person name="Saelim N."/>
            <person name="Wang L."/>
            <person name="Nong W."/>
            <person name="Wan A.T."/>
            <person name="Shi M."/>
            <person name="Liu X."/>
            <person name="Cao Q."/>
            <person name="Hui J.H.L."/>
            <person name="Sookrung N."/>
            <person name="Leung T.F."/>
            <person name="Tungtrongchitr A."/>
            <person name="Tsui S.K.W."/>
        </authorList>
    </citation>
    <scope>NUCLEOTIDE SEQUENCE [LARGE SCALE GENOMIC DNA]</scope>
    <source>
        <strain evidence="1">PWHHKU_190912</strain>
    </source>
</reference>
<comment type="caution">
    <text evidence="1">The sequence shown here is derived from an EMBL/GenBank/DDBJ whole genome shotgun (WGS) entry which is preliminary data.</text>
</comment>
<protein>
    <submittedName>
        <fullName evidence="1">Uncharacterized protein</fullName>
    </submittedName>
</protein>
<dbReference type="PANTHER" id="PTHR47027:SF20">
    <property type="entry name" value="REVERSE TRANSCRIPTASE-LIKE PROTEIN WITH RNA-DIRECTED DNA POLYMERASE DOMAIN"/>
    <property type="match status" value="1"/>
</dbReference>
<evidence type="ECO:0000313" key="2">
    <source>
        <dbReference type="Proteomes" id="UP001148838"/>
    </source>
</evidence>
<evidence type="ECO:0000313" key="1">
    <source>
        <dbReference type="EMBL" id="KAJ4440196.1"/>
    </source>
</evidence>
<proteinExistence type="predicted"/>